<dbReference type="EC" id="2.3.1.30" evidence="5"/>
<evidence type="ECO:0000256" key="2">
    <source>
        <dbReference type="ARBA" id="ARBA00022679"/>
    </source>
</evidence>
<keyword evidence="2 5" id="KW-0808">Transferase</keyword>
<dbReference type="PIRSF" id="PIRSF000441">
    <property type="entry name" value="CysE"/>
    <property type="match status" value="1"/>
</dbReference>
<comment type="similarity">
    <text evidence="1 5">Belongs to the transferase hexapeptide repeat family.</text>
</comment>
<gene>
    <name evidence="6" type="ORF">HP555_01895</name>
</gene>
<dbReference type="InterPro" id="IPR001451">
    <property type="entry name" value="Hexapep"/>
</dbReference>
<comment type="catalytic activity">
    <reaction evidence="5">
        <text>L-serine + acetyl-CoA = O-acetyl-L-serine + CoA</text>
        <dbReference type="Rhea" id="RHEA:24560"/>
        <dbReference type="ChEBI" id="CHEBI:33384"/>
        <dbReference type="ChEBI" id="CHEBI:57287"/>
        <dbReference type="ChEBI" id="CHEBI:57288"/>
        <dbReference type="ChEBI" id="CHEBI:58340"/>
        <dbReference type="EC" id="2.3.1.30"/>
    </reaction>
</comment>
<dbReference type="Proteomes" id="UP000596092">
    <property type="component" value="Chromosome"/>
</dbReference>
<accession>A0A7T6APM6</accession>
<evidence type="ECO:0000313" key="7">
    <source>
        <dbReference type="Proteomes" id="UP000596092"/>
    </source>
</evidence>
<proteinExistence type="inferred from homology"/>
<dbReference type="SUPFAM" id="SSF51161">
    <property type="entry name" value="Trimeric LpxA-like enzymes"/>
    <property type="match status" value="1"/>
</dbReference>
<dbReference type="InterPro" id="IPR005881">
    <property type="entry name" value="Ser_O-AcTrfase"/>
</dbReference>
<organism evidence="6 7">
    <name type="scientific">Desulfobulbus oligotrophicus</name>
    <dbReference type="NCBI Taxonomy" id="1909699"/>
    <lineage>
        <taxon>Bacteria</taxon>
        <taxon>Pseudomonadati</taxon>
        <taxon>Thermodesulfobacteriota</taxon>
        <taxon>Desulfobulbia</taxon>
        <taxon>Desulfobulbales</taxon>
        <taxon>Desulfobulbaceae</taxon>
        <taxon>Desulfobulbus</taxon>
    </lineage>
</organism>
<dbReference type="CDD" id="cd03354">
    <property type="entry name" value="LbH_SAT"/>
    <property type="match status" value="1"/>
</dbReference>
<sequence length="192" mass="21064">MRTPWDATKDLIKADLYRYCGEPFTWADLLSVYWQTPGFAYSCWIRLAAFYKNHSWGRGIYLFCRWRLRQLAYRYGISIPYNTTIGPGLYIGHYGGIVVNHAAVIGKNCNLNHGVTIGATYGGKHPGTPVIGDNVYIGPGSFVIGGIQIGNHVAIGANTVVTKSVPDYGVVVHRTAEISVGHGSSHYVVNTV</sequence>
<evidence type="ECO:0000256" key="3">
    <source>
        <dbReference type="ARBA" id="ARBA00022737"/>
    </source>
</evidence>
<dbReference type="PANTHER" id="PTHR42811">
    <property type="entry name" value="SERINE ACETYLTRANSFERASE"/>
    <property type="match status" value="1"/>
</dbReference>
<evidence type="ECO:0000256" key="4">
    <source>
        <dbReference type="ARBA" id="ARBA00023315"/>
    </source>
</evidence>
<evidence type="ECO:0000313" key="6">
    <source>
        <dbReference type="EMBL" id="QQG64702.1"/>
    </source>
</evidence>
<protein>
    <recommendedName>
        <fullName evidence="5">Serine acetyltransferase</fullName>
        <ecNumber evidence="5">2.3.1.30</ecNumber>
    </recommendedName>
</protein>
<evidence type="ECO:0000256" key="5">
    <source>
        <dbReference type="PIRNR" id="PIRNR000441"/>
    </source>
</evidence>
<name>A0A7T6APM6_9BACT</name>
<keyword evidence="7" id="KW-1185">Reference proteome</keyword>
<dbReference type="RefSeq" id="WP_199263534.1">
    <property type="nucleotide sequence ID" value="NZ_CP054140.1"/>
</dbReference>
<keyword evidence="4 5" id="KW-0012">Acyltransferase</keyword>
<dbReference type="InterPro" id="IPR011004">
    <property type="entry name" value="Trimer_LpxA-like_sf"/>
</dbReference>
<dbReference type="GO" id="GO:0005737">
    <property type="term" value="C:cytoplasm"/>
    <property type="evidence" value="ECO:0007669"/>
    <property type="project" value="InterPro"/>
</dbReference>
<dbReference type="InterPro" id="IPR045304">
    <property type="entry name" value="LbH_SAT"/>
</dbReference>
<dbReference type="GO" id="GO:0006535">
    <property type="term" value="P:cysteine biosynthetic process from serine"/>
    <property type="evidence" value="ECO:0007669"/>
    <property type="project" value="InterPro"/>
</dbReference>
<dbReference type="EMBL" id="CP054140">
    <property type="protein sequence ID" value="QQG64702.1"/>
    <property type="molecule type" value="Genomic_DNA"/>
</dbReference>
<reference evidence="6 7" key="1">
    <citation type="submission" date="2020-05" db="EMBL/GenBank/DDBJ databases">
        <title>Complete genome of Desulfobulbus oligotrophicus.</title>
        <authorList>
            <person name="Podar M."/>
        </authorList>
    </citation>
    <scope>NUCLEOTIDE SEQUENCE [LARGE SCALE GENOMIC DNA]</scope>
    <source>
        <strain evidence="6 7">Prop6</strain>
    </source>
</reference>
<dbReference type="PROSITE" id="PS00101">
    <property type="entry name" value="HEXAPEP_TRANSFERASES"/>
    <property type="match status" value="1"/>
</dbReference>
<dbReference type="Gene3D" id="2.160.10.10">
    <property type="entry name" value="Hexapeptide repeat proteins"/>
    <property type="match status" value="1"/>
</dbReference>
<dbReference type="InterPro" id="IPR018357">
    <property type="entry name" value="Hexapep_transf_CS"/>
</dbReference>
<dbReference type="AlphaFoldDB" id="A0A7T6APM6"/>
<dbReference type="KEGG" id="dog:HP555_01895"/>
<evidence type="ECO:0000256" key="1">
    <source>
        <dbReference type="ARBA" id="ARBA00007274"/>
    </source>
</evidence>
<dbReference type="Pfam" id="PF00132">
    <property type="entry name" value="Hexapep"/>
    <property type="match status" value="1"/>
</dbReference>
<dbReference type="GO" id="GO:0009001">
    <property type="term" value="F:serine O-acetyltransferase activity"/>
    <property type="evidence" value="ECO:0007669"/>
    <property type="project" value="UniProtKB-EC"/>
</dbReference>
<keyword evidence="3" id="KW-0677">Repeat</keyword>